<dbReference type="GO" id="GO:0008270">
    <property type="term" value="F:zinc ion binding"/>
    <property type="evidence" value="ECO:0007669"/>
    <property type="project" value="UniProtKB-UniRule"/>
</dbReference>
<comment type="similarity">
    <text evidence="2 7">Belongs to the sirtuin family. Class I subfamily.</text>
</comment>
<feature type="binding site" evidence="9">
    <location>
        <begin position="76"/>
        <end position="78"/>
    </location>
    <ligand>
        <name>NAD(+)</name>
        <dbReference type="ChEBI" id="CHEBI:57540"/>
    </ligand>
</feature>
<reference evidence="15" key="1">
    <citation type="submission" date="2016-04" db="EMBL/GenBank/DDBJ databases">
        <authorList>
            <person name="Nguyen H.D."/>
            <person name="Kesanakurti P."/>
            <person name="Cullis J."/>
            <person name="Levesque C.A."/>
            <person name="Hambleton S."/>
        </authorList>
    </citation>
    <scope>NUCLEOTIDE SEQUENCE</scope>
    <source>
        <strain evidence="15">DAOMC 238032</strain>
    </source>
</reference>
<dbReference type="GO" id="GO:0017136">
    <property type="term" value="F:histone deacetylase activity, NAD-dependent"/>
    <property type="evidence" value="ECO:0007669"/>
    <property type="project" value="InterPro"/>
</dbReference>
<comment type="subcellular location">
    <subcellularLocation>
        <location evidence="1">Mitochondrion</location>
    </subcellularLocation>
</comment>
<name>A0A177VFE6_9BASI</name>
<evidence type="ECO:0000313" key="17">
    <source>
        <dbReference type="Proteomes" id="UP000836402"/>
    </source>
</evidence>
<feature type="binding site" evidence="9">
    <location>
        <begin position="249"/>
        <end position="250"/>
    </location>
    <ligand>
        <name>NAD(+)</name>
        <dbReference type="ChEBI" id="CHEBI:57540"/>
    </ligand>
</feature>
<evidence type="ECO:0000256" key="2">
    <source>
        <dbReference type="ARBA" id="ARBA00006924"/>
    </source>
</evidence>
<evidence type="ECO:0000313" key="15">
    <source>
        <dbReference type="EMBL" id="KAE8265436.1"/>
    </source>
</evidence>
<dbReference type="EC" id="2.3.1.286" evidence="7"/>
<feature type="binding site" evidence="10 11">
    <location>
        <position position="179"/>
    </location>
    <ligand>
        <name>Zn(2+)</name>
        <dbReference type="ChEBI" id="CHEBI:29105"/>
    </ligand>
</feature>
<dbReference type="PIRSF" id="PIRSF037938">
    <property type="entry name" value="SIR2_euk"/>
    <property type="match status" value="1"/>
</dbReference>
<reference evidence="14" key="3">
    <citation type="submission" date="2020-10" db="EMBL/GenBank/DDBJ databases">
        <authorList>
            <person name="Sedaghatjoo S."/>
        </authorList>
    </citation>
    <scope>NUCLEOTIDE SEQUENCE</scope>
    <source>
        <strain evidence="14">AZH3</strain>
    </source>
</reference>
<evidence type="ECO:0000256" key="7">
    <source>
        <dbReference type="PIRNR" id="PIRNR037938"/>
    </source>
</evidence>
<feature type="compositionally biased region" description="Basic and acidic residues" evidence="12">
    <location>
        <begin position="405"/>
        <end position="429"/>
    </location>
</feature>
<sequence length="429" mass="47329">MLARRLLGLLGMSSSVKEASVASPKVNSKRRTSPFPDVNADGPTIENVANLIQTGRVKNVIVMAGAGISTSAGIPDFRSPETGLYANLAKYDLPYAEAIFDIDYFREHPQAFFTLSKDLYPGHFLPTRAHYFFRLLHEKGLLKRVFTQNIDTLERLAGLPPTQIVEAHGSFASTHCTRCGTQIEPDWIRERILRGQVAYCEMERCVRQGGGKGGLVKPDIVFFGEPLPKRFFSLLDDFDQADLLIVLGTSLKVQPFASLIDRVPNSCPRLLINLELVGDIGQDADEPESFRGMSSHISESGFDFKGWGTGGKRYARDVAYIGDADSGVDKIAAICGWSEELEKLMKEHHEELRTEHAALLQKQVAEKDEPKPAKETVQVVAADVGKVIDKDAEVKTQAAVKHSGTAKDDPESLSEKLADLKVDPKDDYK</sequence>
<keyword evidence="17" id="KW-1185">Reference proteome</keyword>
<dbReference type="GO" id="GO:0070403">
    <property type="term" value="F:NAD+ binding"/>
    <property type="evidence" value="ECO:0007669"/>
    <property type="project" value="UniProtKB-UniRule"/>
</dbReference>
<dbReference type="SUPFAM" id="SSF52467">
    <property type="entry name" value="DHS-like NAD/FAD-binding domain"/>
    <property type="match status" value="1"/>
</dbReference>
<evidence type="ECO:0000313" key="14">
    <source>
        <dbReference type="EMBL" id="CAD6902171.1"/>
    </source>
</evidence>
<feature type="domain" description="Deacetylase sirtuin-type" evidence="13">
    <location>
        <begin position="38"/>
        <end position="338"/>
    </location>
</feature>
<feature type="binding site" evidence="9">
    <location>
        <begin position="148"/>
        <end position="151"/>
    </location>
    <ligand>
        <name>NAD(+)</name>
        <dbReference type="ChEBI" id="CHEBI:57540"/>
    </ligand>
</feature>
<evidence type="ECO:0000256" key="3">
    <source>
        <dbReference type="ARBA" id="ARBA00022679"/>
    </source>
</evidence>
<dbReference type="InterPro" id="IPR026591">
    <property type="entry name" value="Sirtuin_cat_small_dom_sf"/>
</dbReference>
<evidence type="ECO:0000256" key="10">
    <source>
        <dbReference type="PIRSR" id="PIRSR037938-3"/>
    </source>
</evidence>
<proteinExistence type="inferred from homology"/>
<dbReference type="AlphaFoldDB" id="A0A177VFE6"/>
<evidence type="ECO:0000256" key="6">
    <source>
        <dbReference type="ARBA" id="ARBA00023027"/>
    </source>
</evidence>
<gene>
    <name evidence="15" type="ORF">A4X03_0g268</name>
    <name evidence="14" type="ORF">JKIAZH3_G2369</name>
</gene>
<keyword evidence="6 7" id="KW-0520">NAD</keyword>
<dbReference type="InterPro" id="IPR026590">
    <property type="entry name" value="Ssirtuin_cat_dom"/>
</dbReference>
<dbReference type="EMBL" id="CAJHJG010000409">
    <property type="protein sequence ID" value="CAD6902171.1"/>
    <property type="molecule type" value="Genomic_DNA"/>
</dbReference>
<feature type="active site" description="Proton acceptor" evidence="8 11">
    <location>
        <position position="168"/>
    </location>
</feature>
<comment type="caution">
    <text evidence="15">The sequence shown here is derived from an EMBL/GenBank/DDBJ whole genome shotgun (WGS) entry which is preliminary data.</text>
</comment>
<dbReference type="InterPro" id="IPR050134">
    <property type="entry name" value="NAD-dep_sirtuin_deacylases"/>
</dbReference>
<dbReference type="InterPro" id="IPR017328">
    <property type="entry name" value="Sirtuin_class_I"/>
</dbReference>
<evidence type="ECO:0000313" key="16">
    <source>
        <dbReference type="Proteomes" id="UP000077671"/>
    </source>
</evidence>
<accession>A0A177VFE6</accession>
<feature type="region of interest" description="Disordered" evidence="12">
    <location>
        <begin position="396"/>
        <end position="429"/>
    </location>
</feature>
<dbReference type="Gene3D" id="3.30.1600.10">
    <property type="entry name" value="SIR2/SIRT2 'Small Domain"/>
    <property type="match status" value="1"/>
</dbReference>
<keyword evidence="4 7" id="KW-0479">Metal-binding</keyword>
<dbReference type="Proteomes" id="UP000077671">
    <property type="component" value="Unassembled WGS sequence"/>
</dbReference>
<keyword evidence="3 7" id="KW-0808">Transferase</keyword>
<dbReference type="Proteomes" id="UP000836402">
    <property type="component" value="Unassembled WGS sequence"/>
</dbReference>
<dbReference type="PANTHER" id="PTHR11085:SF6">
    <property type="entry name" value="NAD-DEPENDENT PROTEIN DEACETYLASE SIRTUIN-2"/>
    <property type="match status" value="1"/>
</dbReference>
<evidence type="ECO:0000259" key="13">
    <source>
        <dbReference type="PROSITE" id="PS50305"/>
    </source>
</evidence>
<evidence type="ECO:0000256" key="11">
    <source>
        <dbReference type="PROSITE-ProRule" id="PRU00236"/>
    </source>
</evidence>
<dbReference type="PANTHER" id="PTHR11085">
    <property type="entry name" value="NAD-DEPENDENT PROTEIN DEACYLASE SIRTUIN-5, MITOCHONDRIAL-RELATED"/>
    <property type="match status" value="1"/>
</dbReference>
<dbReference type="Gene3D" id="3.40.50.1220">
    <property type="entry name" value="TPP-binding domain"/>
    <property type="match status" value="1"/>
</dbReference>
<keyword evidence="5 7" id="KW-0862">Zinc</keyword>
<evidence type="ECO:0000256" key="5">
    <source>
        <dbReference type="ARBA" id="ARBA00022833"/>
    </source>
</evidence>
<organism evidence="15 16">
    <name type="scientific">Tilletia caries</name>
    <name type="common">wheat bunt fungus</name>
    <dbReference type="NCBI Taxonomy" id="13290"/>
    <lineage>
        <taxon>Eukaryota</taxon>
        <taxon>Fungi</taxon>
        <taxon>Dikarya</taxon>
        <taxon>Basidiomycota</taxon>
        <taxon>Ustilaginomycotina</taxon>
        <taxon>Exobasidiomycetes</taxon>
        <taxon>Tilletiales</taxon>
        <taxon>Tilletiaceae</taxon>
        <taxon>Tilletia</taxon>
    </lineage>
</organism>
<evidence type="ECO:0000256" key="12">
    <source>
        <dbReference type="SAM" id="MobiDB-lite"/>
    </source>
</evidence>
<protein>
    <recommendedName>
        <fullName evidence="7">NAD-dependent protein deacetylase</fullName>
        <ecNumber evidence="7">2.3.1.286</ecNumber>
    </recommendedName>
</protein>
<reference evidence="15" key="2">
    <citation type="journal article" date="2019" name="IMA Fungus">
        <title>Genome sequencing and comparison of five Tilletia species to identify candidate genes for the detection of regulated species infecting wheat.</title>
        <authorList>
            <person name="Nguyen H.D.T."/>
            <person name="Sultana T."/>
            <person name="Kesanakurti P."/>
            <person name="Hambleton S."/>
        </authorList>
    </citation>
    <scope>NUCLEOTIDE SEQUENCE</scope>
    <source>
        <strain evidence="15">DAOMC 238032</strain>
    </source>
</reference>
<evidence type="ECO:0000256" key="8">
    <source>
        <dbReference type="PIRSR" id="PIRSR037938-1"/>
    </source>
</evidence>
<comment type="cofactor">
    <cofactor evidence="10">
        <name>Zn(2+)</name>
        <dbReference type="ChEBI" id="CHEBI:29105"/>
    </cofactor>
    <text evidence="10">Binds 1 zinc ion per subunit.</text>
</comment>
<feature type="binding site" evidence="10 11">
    <location>
        <position position="176"/>
    </location>
    <ligand>
        <name>Zn(2+)</name>
        <dbReference type="ChEBI" id="CHEBI:29105"/>
    </ligand>
</feature>
<feature type="binding site" evidence="9">
    <location>
        <begin position="66"/>
        <end position="70"/>
    </location>
    <ligand>
        <name>NAD(+)</name>
        <dbReference type="ChEBI" id="CHEBI:57540"/>
    </ligand>
</feature>
<dbReference type="Pfam" id="PF02146">
    <property type="entry name" value="SIR2"/>
    <property type="match status" value="1"/>
</dbReference>
<comment type="catalytic activity">
    <reaction evidence="7">
        <text>N(6)-acetyl-L-lysyl-[protein] + NAD(+) + H2O = 2''-O-acetyl-ADP-D-ribose + nicotinamide + L-lysyl-[protein]</text>
        <dbReference type="Rhea" id="RHEA:43636"/>
        <dbReference type="Rhea" id="RHEA-COMP:9752"/>
        <dbReference type="Rhea" id="RHEA-COMP:10731"/>
        <dbReference type="ChEBI" id="CHEBI:15377"/>
        <dbReference type="ChEBI" id="CHEBI:17154"/>
        <dbReference type="ChEBI" id="CHEBI:29969"/>
        <dbReference type="ChEBI" id="CHEBI:57540"/>
        <dbReference type="ChEBI" id="CHEBI:61930"/>
        <dbReference type="ChEBI" id="CHEBI:83767"/>
        <dbReference type="EC" id="2.3.1.286"/>
    </reaction>
</comment>
<dbReference type="InterPro" id="IPR029035">
    <property type="entry name" value="DHS-like_NAD/FAD-binding_dom"/>
</dbReference>
<dbReference type="CDD" id="cd01408">
    <property type="entry name" value="SIRT1"/>
    <property type="match status" value="1"/>
</dbReference>
<dbReference type="GO" id="GO:0005739">
    <property type="term" value="C:mitochondrion"/>
    <property type="evidence" value="ECO:0007669"/>
    <property type="project" value="UniProtKB-SubCell"/>
</dbReference>
<evidence type="ECO:0000256" key="9">
    <source>
        <dbReference type="PIRSR" id="PIRSR037938-2"/>
    </source>
</evidence>
<dbReference type="PROSITE" id="PS50305">
    <property type="entry name" value="SIRTUIN"/>
    <property type="match status" value="1"/>
</dbReference>
<evidence type="ECO:0000256" key="1">
    <source>
        <dbReference type="ARBA" id="ARBA00004173"/>
    </source>
</evidence>
<feature type="binding site" evidence="11">
    <location>
        <position position="200"/>
    </location>
    <ligand>
        <name>Zn(2+)</name>
        <dbReference type="ChEBI" id="CHEBI:29105"/>
    </ligand>
</feature>
<dbReference type="EMBL" id="LWDD02000014">
    <property type="protein sequence ID" value="KAE8265436.1"/>
    <property type="molecule type" value="Genomic_DNA"/>
</dbReference>
<evidence type="ECO:0000256" key="4">
    <source>
        <dbReference type="ARBA" id="ARBA00022723"/>
    </source>
</evidence>
<dbReference type="InterPro" id="IPR003000">
    <property type="entry name" value="Sirtuin"/>
</dbReference>
<dbReference type="GO" id="GO:0005634">
    <property type="term" value="C:nucleus"/>
    <property type="evidence" value="ECO:0007669"/>
    <property type="project" value="TreeGrafter"/>
</dbReference>
<feature type="binding site" evidence="9">
    <location>
        <begin position="273"/>
        <end position="275"/>
    </location>
    <ligand>
        <name>NAD(+)</name>
        <dbReference type="ChEBI" id="CHEBI:57540"/>
    </ligand>
</feature>
<feature type="binding site" evidence="10 11">
    <location>
        <position position="205"/>
    </location>
    <ligand>
        <name>Zn(2+)</name>
        <dbReference type="ChEBI" id="CHEBI:29105"/>
    </ligand>
</feature>